<dbReference type="AlphaFoldDB" id="C5KVC2"/>
<accession>C5KVC2</accession>
<dbReference type="GeneID" id="9046981"/>
<evidence type="ECO:0000313" key="2">
    <source>
        <dbReference type="Proteomes" id="UP000007800"/>
    </source>
</evidence>
<dbReference type="EMBL" id="GG676451">
    <property type="protein sequence ID" value="EER11571.1"/>
    <property type="molecule type" value="Genomic_DNA"/>
</dbReference>
<organism evidence="2">
    <name type="scientific">Perkinsus marinus (strain ATCC 50983 / TXsc)</name>
    <dbReference type="NCBI Taxonomy" id="423536"/>
    <lineage>
        <taxon>Eukaryota</taxon>
        <taxon>Sar</taxon>
        <taxon>Alveolata</taxon>
        <taxon>Perkinsozoa</taxon>
        <taxon>Perkinsea</taxon>
        <taxon>Perkinsida</taxon>
        <taxon>Perkinsidae</taxon>
        <taxon>Perkinsus</taxon>
    </lineage>
</organism>
<gene>
    <name evidence="1" type="ORF">Pmar_PMAR008552</name>
</gene>
<keyword evidence="2" id="KW-1185">Reference proteome</keyword>
<feature type="non-terminal residue" evidence="1">
    <location>
        <position position="62"/>
    </location>
</feature>
<dbReference type="Proteomes" id="UP000007800">
    <property type="component" value="Unassembled WGS sequence"/>
</dbReference>
<evidence type="ECO:0000313" key="1">
    <source>
        <dbReference type="EMBL" id="EER11571.1"/>
    </source>
</evidence>
<dbReference type="OrthoDB" id="411182at2759"/>
<reference evidence="1 2" key="1">
    <citation type="submission" date="2008-07" db="EMBL/GenBank/DDBJ databases">
        <authorList>
            <person name="El-Sayed N."/>
            <person name="Caler E."/>
            <person name="Inman J."/>
            <person name="Amedeo P."/>
            <person name="Hass B."/>
            <person name="Wortman J."/>
        </authorList>
    </citation>
    <scope>NUCLEOTIDE SEQUENCE [LARGE SCALE GENOMIC DNA]</scope>
    <source>
        <strain evidence="2">ATCC 50983 / TXsc</strain>
    </source>
</reference>
<proteinExistence type="predicted"/>
<dbReference type="InParanoid" id="C5KVC2"/>
<sequence>MGICGHVIGSVSDLFAGFRYLNPICQQMDAKLRKLKTTEEILTAIITHRGVMFVQNLVTAVE</sequence>
<protein>
    <submittedName>
        <fullName evidence="1">Uncharacterized protein</fullName>
    </submittedName>
</protein>
<name>C5KVC2_PERM5</name>
<dbReference type="RefSeq" id="XP_002779776.1">
    <property type="nucleotide sequence ID" value="XM_002779730.1"/>
</dbReference>